<gene>
    <name evidence="1" type="ORF">CR103_13900</name>
</gene>
<comment type="caution">
    <text evidence="1">The sequence shown here is derived from an EMBL/GenBank/DDBJ whole genome shotgun (WGS) entry which is preliminary data.</text>
</comment>
<dbReference type="AlphaFoldDB" id="A0A2G8SZH1"/>
<protein>
    <submittedName>
        <fullName evidence="1">Uncharacterized protein</fullName>
    </submittedName>
</protein>
<dbReference type="GO" id="GO:0003676">
    <property type="term" value="F:nucleic acid binding"/>
    <property type="evidence" value="ECO:0007669"/>
    <property type="project" value="InterPro"/>
</dbReference>
<accession>A0A2G8SZH1</accession>
<evidence type="ECO:0000313" key="1">
    <source>
        <dbReference type="EMBL" id="PIL39179.1"/>
    </source>
</evidence>
<proteinExistence type="predicted"/>
<organism evidence="1 2">
    <name type="scientific">Massilia psychrophila</name>
    <dbReference type="NCBI Taxonomy" id="1603353"/>
    <lineage>
        <taxon>Bacteria</taxon>
        <taxon>Pseudomonadati</taxon>
        <taxon>Pseudomonadota</taxon>
        <taxon>Betaproteobacteria</taxon>
        <taxon>Burkholderiales</taxon>
        <taxon>Oxalobacteraceae</taxon>
        <taxon>Telluria group</taxon>
        <taxon>Massilia</taxon>
    </lineage>
</organism>
<sequence length="108" mass="12307">MTRLNIFLDTEFSDFVGLDLISMSLVAGTSPPQEYYVEITDFDRTICNEFVIANVLPNLNKAPGRAMLYDAARDDLRACLEEFRKANAVVCYDNVGDYVRLQELLYQP</sequence>
<dbReference type="InterPro" id="IPR036397">
    <property type="entry name" value="RNaseH_sf"/>
</dbReference>
<dbReference type="EMBL" id="PDOB01000022">
    <property type="protein sequence ID" value="PIL39179.1"/>
    <property type="molecule type" value="Genomic_DNA"/>
</dbReference>
<name>A0A2G8SZH1_9BURK</name>
<dbReference type="RefSeq" id="WP_099916587.1">
    <property type="nucleotide sequence ID" value="NZ_BMHS01000018.1"/>
</dbReference>
<keyword evidence="2" id="KW-1185">Reference proteome</keyword>
<dbReference type="OrthoDB" id="8759949at2"/>
<evidence type="ECO:0000313" key="2">
    <source>
        <dbReference type="Proteomes" id="UP000228593"/>
    </source>
</evidence>
<dbReference type="Proteomes" id="UP000228593">
    <property type="component" value="Unassembled WGS sequence"/>
</dbReference>
<dbReference type="Gene3D" id="3.30.420.10">
    <property type="entry name" value="Ribonuclease H-like superfamily/Ribonuclease H"/>
    <property type="match status" value="1"/>
</dbReference>
<reference evidence="1 2" key="1">
    <citation type="submission" date="2017-10" db="EMBL/GenBank/DDBJ databases">
        <title>Massilia psychrophilum sp. nov., a novel purple-pigmented bacterium isolated from Tianshan glacier, Xinjiang Municipality, China.</title>
        <authorList>
            <person name="Wang H."/>
        </authorList>
    </citation>
    <scope>NUCLEOTIDE SEQUENCE [LARGE SCALE GENOMIC DNA]</scope>
    <source>
        <strain evidence="1 2">JCM 30813</strain>
    </source>
</reference>